<evidence type="ECO:0000256" key="13">
    <source>
        <dbReference type="PIRNR" id="PIRNR001365"/>
    </source>
</evidence>
<evidence type="ECO:0000256" key="9">
    <source>
        <dbReference type="ARBA" id="ARBA00023239"/>
    </source>
</evidence>
<dbReference type="PANTHER" id="PTHR12128">
    <property type="entry name" value="DIHYDRODIPICOLINATE SYNTHASE"/>
    <property type="match status" value="1"/>
</dbReference>
<dbReference type="InterPro" id="IPR013785">
    <property type="entry name" value="Aldolase_TIM"/>
</dbReference>
<dbReference type="InterPro" id="IPR005263">
    <property type="entry name" value="DapA"/>
</dbReference>
<reference evidence="16 17" key="1">
    <citation type="submission" date="2015-09" db="EMBL/GenBank/DDBJ databases">
        <authorList>
            <person name="Jackson K.R."/>
            <person name="Lunt B.L."/>
            <person name="Fisher J.N.B."/>
            <person name="Gardner A.V."/>
            <person name="Bailey M.E."/>
            <person name="Deus L.M."/>
            <person name="Earl A.S."/>
            <person name="Gibby P.D."/>
            <person name="Hartmann K.A."/>
            <person name="Liu J.E."/>
            <person name="Manci A.M."/>
            <person name="Nielsen D.A."/>
            <person name="Solomon M.B."/>
            <person name="Breakwell D.P."/>
            <person name="Burnett S.H."/>
            <person name="Grose J.H."/>
        </authorList>
    </citation>
    <scope>NUCLEOTIDE SEQUENCE [LARGE SCALE GENOMIC DNA]</scope>
    <source>
        <strain evidence="16 17">S613</strain>
    </source>
</reference>
<evidence type="ECO:0000256" key="5">
    <source>
        <dbReference type="ARBA" id="ARBA00022490"/>
    </source>
</evidence>
<proteinExistence type="inferred from homology"/>
<dbReference type="SUPFAM" id="SSF51569">
    <property type="entry name" value="Aldolase"/>
    <property type="match status" value="1"/>
</dbReference>
<keyword evidence="5" id="KW-0963">Cytoplasm</keyword>
<keyword evidence="10" id="KW-0704">Schiff base</keyword>
<dbReference type="NCBIfam" id="TIGR00674">
    <property type="entry name" value="dapA"/>
    <property type="match status" value="1"/>
</dbReference>
<organism evidence="16 17">
    <name type="scientific">Pseudomonas fluorescens</name>
    <dbReference type="NCBI Taxonomy" id="294"/>
    <lineage>
        <taxon>Bacteria</taxon>
        <taxon>Pseudomonadati</taxon>
        <taxon>Pseudomonadota</taxon>
        <taxon>Gammaproteobacteria</taxon>
        <taxon>Pseudomonadales</taxon>
        <taxon>Pseudomonadaceae</taxon>
        <taxon>Pseudomonas</taxon>
    </lineage>
</organism>
<dbReference type="InterPro" id="IPR002220">
    <property type="entry name" value="DapA-like"/>
</dbReference>
<comment type="similarity">
    <text evidence="3 13">Belongs to the DapA family.</text>
</comment>
<evidence type="ECO:0000313" key="16">
    <source>
        <dbReference type="EMBL" id="KPU59494.1"/>
    </source>
</evidence>
<dbReference type="PATRIC" id="fig|294.162.peg.2856"/>
<dbReference type="CDD" id="cd00408">
    <property type="entry name" value="DHDPS-like"/>
    <property type="match status" value="1"/>
</dbReference>
<evidence type="ECO:0000256" key="6">
    <source>
        <dbReference type="ARBA" id="ARBA00022605"/>
    </source>
</evidence>
<keyword evidence="9 13" id="KW-0456">Lyase</keyword>
<evidence type="ECO:0000256" key="15">
    <source>
        <dbReference type="PIRSR" id="PIRSR001365-2"/>
    </source>
</evidence>
<dbReference type="AlphaFoldDB" id="A0A0P8X196"/>
<dbReference type="GO" id="GO:0005829">
    <property type="term" value="C:cytosol"/>
    <property type="evidence" value="ECO:0007669"/>
    <property type="project" value="TreeGrafter"/>
</dbReference>
<dbReference type="GO" id="GO:0019877">
    <property type="term" value="P:diaminopimelate biosynthetic process"/>
    <property type="evidence" value="ECO:0007669"/>
    <property type="project" value="UniProtKB-KW"/>
</dbReference>
<name>A0A0P8X196_PSEFL</name>
<dbReference type="PIRSF" id="PIRSF001365">
    <property type="entry name" value="DHDPS"/>
    <property type="match status" value="1"/>
</dbReference>
<keyword evidence="8" id="KW-0457">Lysine biosynthesis</keyword>
<keyword evidence="7" id="KW-0220">Diaminopimelate biosynthesis</keyword>
<feature type="binding site" evidence="15">
    <location>
        <position position="206"/>
    </location>
    <ligand>
        <name>pyruvate</name>
        <dbReference type="ChEBI" id="CHEBI:15361"/>
    </ligand>
</feature>
<keyword evidence="6" id="KW-0028">Amino-acid biosynthesis</keyword>
<dbReference type="SMART" id="SM01130">
    <property type="entry name" value="DHDPS"/>
    <property type="match status" value="1"/>
</dbReference>
<evidence type="ECO:0000256" key="3">
    <source>
        <dbReference type="ARBA" id="ARBA00007592"/>
    </source>
</evidence>
<dbReference type="GO" id="GO:0008840">
    <property type="term" value="F:4-hydroxy-tetrahydrodipicolinate synthase activity"/>
    <property type="evidence" value="ECO:0007669"/>
    <property type="project" value="UniProtKB-UniRule"/>
</dbReference>
<dbReference type="PRINTS" id="PR00146">
    <property type="entry name" value="DHPICSNTHASE"/>
</dbReference>
<feature type="binding site" evidence="15">
    <location>
        <position position="47"/>
    </location>
    <ligand>
        <name>pyruvate</name>
        <dbReference type="ChEBI" id="CHEBI:15361"/>
    </ligand>
</feature>
<evidence type="ECO:0000256" key="12">
    <source>
        <dbReference type="NCBIfam" id="TIGR00674"/>
    </source>
</evidence>
<dbReference type="EMBL" id="LJXB01000076">
    <property type="protein sequence ID" value="KPU59494.1"/>
    <property type="molecule type" value="Genomic_DNA"/>
</dbReference>
<dbReference type="Gene3D" id="3.20.20.70">
    <property type="entry name" value="Aldolase class I"/>
    <property type="match status" value="1"/>
</dbReference>
<gene>
    <name evidence="16" type="primary">dapA</name>
    <name evidence="16" type="ORF">AN403_3074</name>
</gene>
<accession>A0A0P8X196</accession>
<comment type="function">
    <text evidence="1">Catalyzes the condensation of (S)-aspartate-beta-semialdehyde [(S)-ASA] and pyruvate to 4-hydroxy-tetrahydrodipicolinate (HTPA).</text>
</comment>
<comment type="pathway">
    <text evidence="2">Amino-acid biosynthesis; L-lysine biosynthesis via DAP pathway; (S)-tetrahydrodipicolinate from L-aspartate: step 3/4.</text>
</comment>
<feature type="active site" description="Schiff-base intermediate with substrate" evidence="14">
    <location>
        <position position="164"/>
    </location>
</feature>
<dbReference type="RefSeq" id="WP_057397941.1">
    <property type="nucleotide sequence ID" value="NZ_LJXB01000076.1"/>
</dbReference>
<dbReference type="EC" id="4.3.3.7" evidence="4 12"/>
<comment type="caution">
    <text evidence="16">The sequence shown here is derived from an EMBL/GenBank/DDBJ whole genome shotgun (WGS) entry which is preliminary data.</text>
</comment>
<protein>
    <recommendedName>
        <fullName evidence="4 12">4-hydroxy-tetrahydrodipicolinate synthase</fullName>
        <ecNumber evidence="4 12">4.3.3.7</ecNumber>
    </recommendedName>
</protein>
<evidence type="ECO:0000256" key="4">
    <source>
        <dbReference type="ARBA" id="ARBA00012086"/>
    </source>
</evidence>
<dbReference type="OrthoDB" id="199953at2"/>
<evidence type="ECO:0000256" key="11">
    <source>
        <dbReference type="ARBA" id="ARBA00047836"/>
    </source>
</evidence>
<dbReference type="GO" id="GO:0009089">
    <property type="term" value="P:lysine biosynthetic process via diaminopimelate"/>
    <property type="evidence" value="ECO:0007669"/>
    <property type="project" value="UniProtKB-UniRule"/>
</dbReference>
<evidence type="ECO:0000256" key="10">
    <source>
        <dbReference type="ARBA" id="ARBA00023270"/>
    </source>
</evidence>
<feature type="active site" description="Proton donor/acceptor" evidence="14">
    <location>
        <position position="136"/>
    </location>
</feature>
<evidence type="ECO:0000256" key="14">
    <source>
        <dbReference type="PIRSR" id="PIRSR001365-1"/>
    </source>
</evidence>
<dbReference type="Proteomes" id="UP000050349">
    <property type="component" value="Unassembled WGS sequence"/>
</dbReference>
<evidence type="ECO:0000256" key="7">
    <source>
        <dbReference type="ARBA" id="ARBA00022915"/>
    </source>
</evidence>
<dbReference type="Pfam" id="PF00701">
    <property type="entry name" value="DHDPS"/>
    <property type="match status" value="1"/>
</dbReference>
<evidence type="ECO:0000256" key="2">
    <source>
        <dbReference type="ARBA" id="ARBA00005120"/>
    </source>
</evidence>
<dbReference type="UniPathway" id="UPA00034">
    <property type="reaction ID" value="UER00017"/>
</dbReference>
<evidence type="ECO:0000313" key="17">
    <source>
        <dbReference type="Proteomes" id="UP000050349"/>
    </source>
</evidence>
<sequence>MQQLNGIMPALVTPFDKTGAVDYDVLASLVEYQIKQGVGGLVPLGSTGEYYALTNEERRNVMATVREVANGRVMLIAGANGSCTREVIEQVKQARDTGYSNLLIAPPYYAIPTQDELIGHYNAILDAVPDVNIVLYNYPIRTNVEVGYSVMDALKDHERVIAIKESAGNLLRAIEIDDRYKGKIQLSCGSDDQALDFFLWGATSWICAPANFLAPQIVAFYENYVSGQLAGAQQIVRSLFPLMNNLESGKFIQKVKYGCELAGFNVGVARMPLLPLTNEEKSEFRREFEKLQG</sequence>
<evidence type="ECO:0000256" key="1">
    <source>
        <dbReference type="ARBA" id="ARBA00003294"/>
    </source>
</evidence>
<dbReference type="PANTHER" id="PTHR12128:SF66">
    <property type="entry name" value="4-HYDROXY-2-OXOGLUTARATE ALDOLASE, MITOCHONDRIAL"/>
    <property type="match status" value="1"/>
</dbReference>
<evidence type="ECO:0000256" key="8">
    <source>
        <dbReference type="ARBA" id="ARBA00023154"/>
    </source>
</evidence>
<comment type="catalytic activity">
    <reaction evidence="11">
        <text>L-aspartate 4-semialdehyde + pyruvate = (2S,4S)-4-hydroxy-2,3,4,5-tetrahydrodipicolinate + H2O + H(+)</text>
        <dbReference type="Rhea" id="RHEA:34171"/>
        <dbReference type="ChEBI" id="CHEBI:15361"/>
        <dbReference type="ChEBI" id="CHEBI:15377"/>
        <dbReference type="ChEBI" id="CHEBI:15378"/>
        <dbReference type="ChEBI" id="CHEBI:67139"/>
        <dbReference type="ChEBI" id="CHEBI:537519"/>
        <dbReference type="EC" id="4.3.3.7"/>
    </reaction>
</comment>